<reference evidence="3" key="1">
    <citation type="journal article" date="2019" name="Int. J. Syst. Evol. Microbiol.">
        <title>The Global Catalogue of Microorganisms (GCM) 10K type strain sequencing project: providing services to taxonomists for standard genome sequencing and annotation.</title>
        <authorList>
            <consortium name="The Broad Institute Genomics Platform"/>
            <consortium name="The Broad Institute Genome Sequencing Center for Infectious Disease"/>
            <person name="Wu L."/>
            <person name="Ma J."/>
        </authorList>
    </citation>
    <scope>NUCLEOTIDE SEQUENCE [LARGE SCALE GENOMIC DNA]</scope>
    <source>
        <strain evidence="3">JCM 17342</strain>
    </source>
</reference>
<protein>
    <submittedName>
        <fullName evidence="2">Uncharacterized protein</fullName>
    </submittedName>
</protein>
<sequence>MFHPGWSEGAGLEGVFSLLVAEVKVAGSIVIAGGAPAAGEESTGGRGAAAESRDGGPVWSDPVAAKKEQDTRHAARLTMRGPLDETHVPHPGPSSALRHPPRAAAP</sequence>
<comment type="caution">
    <text evidence="2">The sequence shown here is derived from an EMBL/GenBank/DDBJ whole genome shotgun (WGS) entry which is preliminary data.</text>
</comment>
<evidence type="ECO:0000256" key="1">
    <source>
        <dbReference type="SAM" id="MobiDB-lite"/>
    </source>
</evidence>
<keyword evidence="3" id="KW-1185">Reference proteome</keyword>
<organism evidence="2 3">
    <name type="scientific">Allokutzneria multivorans</name>
    <dbReference type="NCBI Taxonomy" id="1142134"/>
    <lineage>
        <taxon>Bacteria</taxon>
        <taxon>Bacillati</taxon>
        <taxon>Actinomycetota</taxon>
        <taxon>Actinomycetes</taxon>
        <taxon>Pseudonocardiales</taxon>
        <taxon>Pseudonocardiaceae</taxon>
        <taxon>Allokutzneria</taxon>
    </lineage>
</organism>
<feature type="compositionally biased region" description="Basic and acidic residues" evidence="1">
    <location>
        <begin position="64"/>
        <end position="73"/>
    </location>
</feature>
<feature type="region of interest" description="Disordered" evidence="1">
    <location>
        <begin position="34"/>
        <end position="106"/>
    </location>
</feature>
<gene>
    <name evidence="2" type="ORF">GCM10022247_13890</name>
</gene>
<accession>A0ABP7RCM4</accession>
<evidence type="ECO:0000313" key="3">
    <source>
        <dbReference type="Proteomes" id="UP001501747"/>
    </source>
</evidence>
<evidence type="ECO:0000313" key="2">
    <source>
        <dbReference type="EMBL" id="GAA3995308.1"/>
    </source>
</evidence>
<dbReference type="Proteomes" id="UP001501747">
    <property type="component" value="Unassembled WGS sequence"/>
</dbReference>
<proteinExistence type="predicted"/>
<dbReference type="EMBL" id="BAABAL010000005">
    <property type="protein sequence ID" value="GAA3995308.1"/>
    <property type="molecule type" value="Genomic_DNA"/>
</dbReference>
<name>A0ABP7RCM4_9PSEU</name>